<dbReference type="InterPro" id="IPR008971">
    <property type="entry name" value="HSP40/DnaJ_pept-bd"/>
</dbReference>
<evidence type="ECO:0000313" key="3">
    <source>
        <dbReference type="EMBL" id="BBO75584.1"/>
    </source>
</evidence>
<dbReference type="CDD" id="cd10747">
    <property type="entry name" value="DnaJ_C"/>
    <property type="match status" value="1"/>
</dbReference>
<dbReference type="KEGG" id="dwd:DSCW_30010"/>
<keyword evidence="1" id="KW-0143">Chaperone</keyword>
<dbReference type="Gene3D" id="1.10.287.110">
    <property type="entry name" value="DnaJ domain"/>
    <property type="match status" value="1"/>
</dbReference>
<dbReference type="OrthoDB" id="9779889at2"/>
<dbReference type="GO" id="GO:0042026">
    <property type="term" value="P:protein refolding"/>
    <property type="evidence" value="ECO:0007669"/>
    <property type="project" value="TreeGrafter"/>
</dbReference>
<dbReference type="SMART" id="SM00271">
    <property type="entry name" value="DnaJ"/>
    <property type="match status" value="1"/>
</dbReference>
<reference evidence="3 4" key="1">
    <citation type="submission" date="2019-11" db="EMBL/GenBank/DDBJ databases">
        <title>Comparative genomics of hydrocarbon-degrading Desulfosarcina strains.</title>
        <authorList>
            <person name="Watanabe M."/>
            <person name="Kojima H."/>
            <person name="Fukui M."/>
        </authorList>
    </citation>
    <scope>NUCLEOTIDE SEQUENCE [LARGE SCALE GENOMIC DNA]</scope>
    <source>
        <strain evidence="3 4">PP31</strain>
    </source>
</reference>
<dbReference type="Proteomes" id="UP000427769">
    <property type="component" value="Chromosome"/>
</dbReference>
<keyword evidence="4" id="KW-1185">Reference proteome</keyword>
<dbReference type="PANTHER" id="PTHR43096:SF52">
    <property type="entry name" value="DNAJ HOMOLOG 1, MITOCHONDRIAL-RELATED"/>
    <property type="match status" value="1"/>
</dbReference>
<dbReference type="GO" id="GO:0051082">
    <property type="term" value="F:unfolded protein binding"/>
    <property type="evidence" value="ECO:0007669"/>
    <property type="project" value="InterPro"/>
</dbReference>
<organism evidence="3 4">
    <name type="scientific">Desulfosarcina widdelii</name>
    <dbReference type="NCBI Taxonomy" id="947919"/>
    <lineage>
        <taxon>Bacteria</taxon>
        <taxon>Pseudomonadati</taxon>
        <taxon>Thermodesulfobacteriota</taxon>
        <taxon>Desulfobacteria</taxon>
        <taxon>Desulfobacterales</taxon>
        <taxon>Desulfosarcinaceae</taxon>
        <taxon>Desulfosarcina</taxon>
    </lineage>
</organism>
<dbReference type="SUPFAM" id="SSF49493">
    <property type="entry name" value="HSP40/DnaJ peptide-binding domain"/>
    <property type="match status" value="2"/>
</dbReference>
<proteinExistence type="predicted"/>
<dbReference type="SUPFAM" id="SSF46565">
    <property type="entry name" value="Chaperone J-domain"/>
    <property type="match status" value="1"/>
</dbReference>
<dbReference type="FunFam" id="2.60.260.20:FF:000013">
    <property type="entry name" value="DnaJ subfamily B member 11"/>
    <property type="match status" value="1"/>
</dbReference>
<dbReference type="InterPro" id="IPR036869">
    <property type="entry name" value="J_dom_sf"/>
</dbReference>
<dbReference type="Pfam" id="PF01556">
    <property type="entry name" value="DnaJ_C"/>
    <property type="match status" value="1"/>
</dbReference>
<dbReference type="Pfam" id="PF00226">
    <property type="entry name" value="DnaJ"/>
    <property type="match status" value="1"/>
</dbReference>
<dbReference type="CDD" id="cd06257">
    <property type="entry name" value="DnaJ"/>
    <property type="match status" value="1"/>
</dbReference>
<dbReference type="InterPro" id="IPR001623">
    <property type="entry name" value="DnaJ_domain"/>
</dbReference>
<dbReference type="GO" id="GO:0005737">
    <property type="term" value="C:cytoplasm"/>
    <property type="evidence" value="ECO:0007669"/>
    <property type="project" value="TreeGrafter"/>
</dbReference>
<feature type="domain" description="J" evidence="2">
    <location>
        <begin position="5"/>
        <end position="70"/>
    </location>
</feature>
<dbReference type="RefSeq" id="WP_155304489.1">
    <property type="nucleotide sequence ID" value="NZ_AP021875.1"/>
</dbReference>
<evidence type="ECO:0000313" key="4">
    <source>
        <dbReference type="Proteomes" id="UP000427769"/>
    </source>
</evidence>
<name>A0A5K7ZAU5_9BACT</name>
<dbReference type="AlphaFoldDB" id="A0A5K7ZAU5"/>
<evidence type="ECO:0000256" key="1">
    <source>
        <dbReference type="ARBA" id="ARBA00023186"/>
    </source>
</evidence>
<dbReference type="PRINTS" id="PR00625">
    <property type="entry name" value="JDOMAIN"/>
</dbReference>
<accession>A0A5K7ZAU5</accession>
<gene>
    <name evidence="3" type="ORF">DSCW_30010</name>
</gene>
<sequence>MEYKDYYSVLGIGSNASQDEIKKAYRKLARKFHPDHNPGDTAAENKFKELNEAQEVLSDPEKRKKYDQFRTQWLNYRNKGGKPESYNWEQWRSSPQSTYSYRTVTPEEFEELFGSAGGYSDFFETLFGGAGQRRAASGAGDEGAHLHGRSRNGHDREYQLPISLYEAFSGATRSFQWEDGRTIKAKIPRGVQTGSRVRLKGQGEPGDHGGVPGDLFLIIEVLPDSRFHRKGDDLEASIPVDLFTLLLGGSVTVAGIDCSVRLDIPAETPNGRVFRLKGLGMPVLKNPEKRGNLYVTVDAELPKDLIAEEKDLIQHWKKLR</sequence>
<dbReference type="InterPro" id="IPR002939">
    <property type="entry name" value="DnaJ_C"/>
</dbReference>
<dbReference type="PANTHER" id="PTHR43096">
    <property type="entry name" value="DNAJ HOMOLOG 1, MITOCHONDRIAL-RELATED"/>
    <property type="match status" value="1"/>
</dbReference>
<dbReference type="Gene3D" id="2.60.260.20">
    <property type="entry name" value="Urease metallochaperone UreE, N-terminal domain"/>
    <property type="match status" value="2"/>
</dbReference>
<evidence type="ECO:0000259" key="2">
    <source>
        <dbReference type="PROSITE" id="PS50076"/>
    </source>
</evidence>
<dbReference type="PROSITE" id="PS50076">
    <property type="entry name" value="DNAJ_2"/>
    <property type="match status" value="1"/>
</dbReference>
<dbReference type="EMBL" id="AP021875">
    <property type="protein sequence ID" value="BBO75584.1"/>
    <property type="molecule type" value="Genomic_DNA"/>
</dbReference>
<protein>
    <submittedName>
        <fullName evidence="3">Molecular chaperone DnaJ</fullName>
    </submittedName>
</protein>